<gene>
    <name evidence="1" type="ORF">ABIC55_001465</name>
</gene>
<dbReference type="RefSeq" id="WP_354312624.1">
    <property type="nucleotide sequence ID" value="NZ_JBEPME010000001.1"/>
</dbReference>
<protein>
    <recommendedName>
        <fullName evidence="3">DUF4365 domain-containing protein</fullName>
    </recommendedName>
</protein>
<reference evidence="1 2" key="1">
    <citation type="submission" date="2024-06" db="EMBL/GenBank/DDBJ databases">
        <title>Sorghum-associated microbial communities from plants grown in Nebraska, USA.</title>
        <authorList>
            <person name="Schachtman D."/>
        </authorList>
    </citation>
    <scope>NUCLEOTIDE SEQUENCE [LARGE SCALE GENOMIC DNA]</scope>
    <source>
        <strain evidence="1 2">1288</strain>
    </source>
</reference>
<evidence type="ECO:0008006" key="3">
    <source>
        <dbReference type="Google" id="ProtNLM"/>
    </source>
</evidence>
<evidence type="ECO:0000313" key="2">
    <source>
        <dbReference type="Proteomes" id="UP001549104"/>
    </source>
</evidence>
<name>A0ABV2K5L4_SPOPS</name>
<evidence type="ECO:0000313" key="1">
    <source>
        <dbReference type="EMBL" id="MET3656381.1"/>
    </source>
</evidence>
<dbReference type="EMBL" id="JBEPME010000001">
    <property type="protein sequence ID" value="MET3656381.1"/>
    <property type="molecule type" value="Genomic_DNA"/>
</dbReference>
<organism evidence="1 2">
    <name type="scientific">Sporosarcina psychrophila</name>
    <name type="common">Bacillus psychrophilus</name>
    <dbReference type="NCBI Taxonomy" id="1476"/>
    <lineage>
        <taxon>Bacteria</taxon>
        <taxon>Bacillati</taxon>
        <taxon>Bacillota</taxon>
        <taxon>Bacilli</taxon>
        <taxon>Bacillales</taxon>
        <taxon>Caryophanaceae</taxon>
        <taxon>Sporosarcina</taxon>
    </lineage>
</organism>
<comment type="caution">
    <text evidence="1">The sequence shown here is derived from an EMBL/GenBank/DDBJ whole genome shotgun (WGS) entry which is preliminary data.</text>
</comment>
<accession>A0ABV2K5L4</accession>
<sequence length="596" mass="69439">MIKLDNSRIERLAVQAIVNEANRPGNHLLPNIPIGDKGISFDGDIQVFENENETIQSLLGRVPIQVKGTQVNKFTEGLISFTFSMEHYKNYYQNNGVLLFVVEVQQDGSTKTFYKNLLPLELKKLITHFGENKKQKSRVVYLRELEETNIQTICENFLSESPKQSIGLGDYCPIEINEFDSFSFKSLTFNPNNISDNIFEHDFYIYGTKKDFDYPIGFGVIGKMTREGKEDFEVDGVPFNFHLKVEERENFIKVTLENSLEVIFDINDSEQQIKFNLFNFHSIASQLKVLPFLELILAGKTVSFRGVFIEMNDLDTKEMIENSKHNFKLLNEVKPVFEELSIPNETIIIGNIKDIYLKIQLIADIFVNHDYSRINKESLEKGGLLNLYVGDLRILVYYNPNEKKLLINAFSETYSKFETVLHFWESDERFAISPFIFLTSKELETCANINLRIIQDSFMDPVRVLNNVTFLWINKFCLSCITSYDNTQNTQFLELAEYVYMQLKVTELDADYEMQIEINVLQVYYRLNGSLNKEQIEVLIKMKYSAEFRENIAAMFSCNVLLNSKTEAEHFFNRLTIEERTDYLVLPIYQLYLNMN</sequence>
<keyword evidence="2" id="KW-1185">Reference proteome</keyword>
<proteinExistence type="predicted"/>
<dbReference type="Proteomes" id="UP001549104">
    <property type="component" value="Unassembled WGS sequence"/>
</dbReference>